<feature type="domain" description="Integrase catalytic" evidence="1">
    <location>
        <begin position="129"/>
        <end position="274"/>
    </location>
</feature>
<evidence type="ECO:0000313" key="2">
    <source>
        <dbReference type="EMBL" id="GJT40488.1"/>
    </source>
</evidence>
<dbReference type="InterPro" id="IPR001584">
    <property type="entry name" value="Integrase_cat-core"/>
</dbReference>
<dbReference type="InterPro" id="IPR039537">
    <property type="entry name" value="Retrotran_Ty1/copia-like"/>
</dbReference>
<dbReference type="Gene3D" id="3.30.420.10">
    <property type="entry name" value="Ribonuclease H-like superfamily/Ribonuclease H"/>
    <property type="match status" value="1"/>
</dbReference>
<accession>A0ABQ5DPH4</accession>
<dbReference type="EMBL" id="BQNB010015478">
    <property type="protein sequence ID" value="GJT40488.1"/>
    <property type="molecule type" value="Genomic_DNA"/>
</dbReference>
<dbReference type="SUPFAM" id="SSF53098">
    <property type="entry name" value="Ribonuclease H-like"/>
    <property type="match status" value="1"/>
</dbReference>
<reference evidence="2" key="2">
    <citation type="submission" date="2022-01" db="EMBL/GenBank/DDBJ databases">
        <authorList>
            <person name="Yamashiro T."/>
            <person name="Shiraishi A."/>
            <person name="Satake H."/>
            <person name="Nakayama K."/>
        </authorList>
    </citation>
    <scope>NUCLEOTIDE SEQUENCE</scope>
</reference>
<dbReference type="InterPro" id="IPR012337">
    <property type="entry name" value="RNaseH-like_sf"/>
</dbReference>
<dbReference type="PANTHER" id="PTHR42648">
    <property type="entry name" value="TRANSPOSASE, PUTATIVE-RELATED"/>
    <property type="match status" value="1"/>
</dbReference>
<reference evidence="2" key="1">
    <citation type="journal article" date="2022" name="Int. J. Mol. Sci.">
        <title>Draft Genome of Tanacetum Coccineum: Genomic Comparison of Closely Related Tanacetum-Family Plants.</title>
        <authorList>
            <person name="Yamashiro T."/>
            <person name="Shiraishi A."/>
            <person name="Nakayama K."/>
            <person name="Satake H."/>
        </authorList>
    </citation>
    <scope>NUCLEOTIDE SEQUENCE</scope>
</reference>
<protein>
    <submittedName>
        <fullName evidence="2">Retrovirus-related pol polyprotein from transposon TNT 1-94</fullName>
    </submittedName>
</protein>
<sequence>MIWPPPVSKSSCIKNKEVEVEEHHRNVMFSKNKIHMSSECNNIKFAIRNDKSEVVYAMCKKCLITANHDVYVLKYVNDMNSCGKKQKANVSKIANQKNHKPQVKKPKKVWSIERFASSKPSKPRSCLRSKDKAPEEIKIFLKKITVLLQAPVIIVRTDNDTEFKNQVLKKYFYSVGISHQVSSVRTPQQNGVVEQRNRMLVEAARTMLIFSHAPLFLWSENDHEDIWKLVAKGDIGFFIGYYANSYAYKVYNRRTRKIIETMNVTLDELLAMAFEQRTSKPGLQSMTSLQISSGLDRTYTPSTITTQQLTKHELDLLFKAMYDDYIGGQPLAATRTGLAAQAPLVLQTPTTSTTIVDTAPTPTNSSSQATIFPNTSQDLDKLETQQQHVLNAMLDGNMFVNPFATPSTSAAESSSSQYVDLSNIHTFYQPYPHEYLWTNDHPLEQVIGEPS</sequence>
<dbReference type="PANTHER" id="PTHR42648:SF18">
    <property type="entry name" value="RETROTRANSPOSON, UNCLASSIFIED-LIKE PROTEIN"/>
    <property type="match status" value="1"/>
</dbReference>
<organism evidence="2 3">
    <name type="scientific">Tanacetum coccineum</name>
    <dbReference type="NCBI Taxonomy" id="301880"/>
    <lineage>
        <taxon>Eukaryota</taxon>
        <taxon>Viridiplantae</taxon>
        <taxon>Streptophyta</taxon>
        <taxon>Embryophyta</taxon>
        <taxon>Tracheophyta</taxon>
        <taxon>Spermatophyta</taxon>
        <taxon>Magnoliopsida</taxon>
        <taxon>eudicotyledons</taxon>
        <taxon>Gunneridae</taxon>
        <taxon>Pentapetalae</taxon>
        <taxon>asterids</taxon>
        <taxon>campanulids</taxon>
        <taxon>Asterales</taxon>
        <taxon>Asteraceae</taxon>
        <taxon>Asteroideae</taxon>
        <taxon>Anthemideae</taxon>
        <taxon>Anthemidinae</taxon>
        <taxon>Tanacetum</taxon>
    </lineage>
</organism>
<proteinExistence type="predicted"/>
<dbReference type="InterPro" id="IPR057670">
    <property type="entry name" value="SH3_retrovirus"/>
</dbReference>
<evidence type="ECO:0000259" key="1">
    <source>
        <dbReference type="PROSITE" id="PS50994"/>
    </source>
</evidence>
<dbReference type="Proteomes" id="UP001151760">
    <property type="component" value="Unassembled WGS sequence"/>
</dbReference>
<keyword evidence="3" id="KW-1185">Reference proteome</keyword>
<gene>
    <name evidence="2" type="ORF">Tco_0940353</name>
</gene>
<dbReference type="Pfam" id="PF25597">
    <property type="entry name" value="SH3_retrovirus"/>
    <property type="match status" value="1"/>
</dbReference>
<evidence type="ECO:0000313" key="3">
    <source>
        <dbReference type="Proteomes" id="UP001151760"/>
    </source>
</evidence>
<comment type="caution">
    <text evidence="2">The sequence shown here is derived from an EMBL/GenBank/DDBJ whole genome shotgun (WGS) entry which is preliminary data.</text>
</comment>
<name>A0ABQ5DPH4_9ASTR</name>
<dbReference type="InterPro" id="IPR036397">
    <property type="entry name" value="RNaseH_sf"/>
</dbReference>
<dbReference type="PROSITE" id="PS50994">
    <property type="entry name" value="INTEGRASE"/>
    <property type="match status" value="1"/>
</dbReference>